<evidence type="ECO:0000313" key="1">
    <source>
        <dbReference type="EMBL" id="MFC3960968.1"/>
    </source>
</evidence>
<reference evidence="2" key="1">
    <citation type="journal article" date="2019" name="Int. J. Syst. Evol. Microbiol.">
        <title>The Global Catalogue of Microorganisms (GCM) 10K type strain sequencing project: providing services to taxonomists for standard genome sequencing and annotation.</title>
        <authorList>
            <consortium name="The Broad Institute Genomics Platform"/>
            <consortium name="The Broad Institute Genome Sequencing Center for Infectious Disease"/>
            <person name="Wu L."/>
            <person name="Ma J."/>
        </authorList>
    </citation>
    <scope>NUCLEOTIDE SEQUENCE [LARGE SCALE GENOMIC DNA]</scope>
    <source>
        <strain evidence="2">CGMCC 4.7330</strain>
    </source>
</reference>
<accession>A0ABV8DLS2</accession>
<keyword evidence="2" id="KW-1185">Reference proteome</keyword>
<gene>
    <name evidence="1" type="ORF">ACFO0B_03085</name>
</gene>
<protein>
    <submittedName>
        <fullName evidence="1">CopG family transcriptional regulator</fullName>
    </submittedName>
</protein>
<dbReference type="EMBL" id="JBHSAX010000003">
    <property type="protein sequence ID" value="MFC3960968.1"/>
    <property type="molecule type" value="Genomic_DNA"/>
</dbReference>
<proteinExistence type="predicted"/>
<dbReference type="Proteomes" id="UP001595696">
    <property type="component" value="Unassembled WGS sequence"/>
</dbReference>
<dbReference type="RefSeq" id="WP_378610733.1">
    <property type="nucleotide sequence ID" value="NZ_JBHSAX010000003.1"/>
</dbReference>
<name>A0ABV8DLS2_9NOCA</name>
<dbReference type="CDD" id="cd21631">
    <property type="entry name" value="RHH_CopG_NikR-like"/>
    <property type="match status" value="1"/>
</dbReference>
<comment type="caution">
    <text evidence="1">The sequence shown here is derived from an EMBL/GenBank/DDBJ whole genome shotgun (WGS) entry which is preliminary data.</text>
</comment>
<sequence length="110" mass="11263">MSSYSDDIFTGDPDAVLGSLTFEDGASTPALPPTAQEAERGMVTRSLKMPPAMDAAIKSASADRGITPSALIRELIAAGLAQGANPGRLVPIDAVIEAVTNLPVQNLKSA</sequence>
<evidence type="ECO:0000313" key="2">
    <source>
        <dbReference type="Proteomes" id="UP001595696"/>
    </source>
</evidence>
<organism evidence="1 2">
    <name type="scientific">Nocardia jiangsuensis</name>
    <dbReference type="NCBI Taxonomy" id="1691563"/>
    <lineage>
        <taxon>Bacteria</taxon>
        <taxon>Bacillati</taxon>
        <taxon>Actinomycetota</taxon>
        <taxon>Actinomycetes</taxon>
        <taxon>Mycobacteriales</taxon>
        <taxon>Nocardiaceae</taxon>
        <taxon>Nocardia</taxon>
    </lineage>
</organism>